<dbReference type="InterPro" id="IPR006461">
    <property type="entry name" value="PLAC_motif_containing"/>
</dbReference>
<reference evidence="3" key="1">
    <citation type="submission" date="2022-03" db="EMBL/GenBank/DDBJ databases">
        <authorList>
            <person name="Martin C."/>
        </authorList>
    </citation>
    <scope>NUCLEOTIDE SEQUENCE</scope>
</reference>
<gene>
    <name evidence="3" type="ORF">OFUS_LOCUS11716</name>
</gene>
<dbReference type="Pfam" id="PF04749">
    <property type="entry name" value="PLAC8"/>
    <property type="match status" value="1"/>
</dbReference>
<keyword evidence="4" id="KW-1185">Reference proteome</keyword>
<organism evidence="3 4">
    <name type="scientific">Owenia fusiformis</name>
    <name type="common">Polychaete worm</name>
    <dbReference type="NCBI Taxonomy" id="6347"/>
    <lineage>
        <taxon>Eukaryota</taxon>
        <taxon>Metazoa</taxon>
        <taxon>Spiralia</taxon>
        <taxon>Lophotrochozoa</taxon>
        <taxon>Annelida</taxon>
        <taxon>Polychaeta</taxon>
        <taxon>Sedentaria</taxon>
        <taxon>Canalipalpata</taxon>
        <taxon>Sabellida</taxon>
        <taxon>Oweniida</taxon>
        <taxon>Oweniidae</taxon>
        <taxon>Owenia</taxon>
    </lineage>
</organism>
<accession>A0A8J1UHG9</accession>
<evidence type="ECO:0000313" key="3">
    <source>
        <dbReference type="EMBL" id="CAH1785696.1"/>
    </source>
</evidence>
<evidence type="ECO:0000256" key="2">
    <source>
        <dbReference type="SAM" id="MobiDB-lite"/>
    </source>
</evidence>
<dbReference type="NCBIfam" id="TIGR01571">
    <property type="entry name" value="A_thal_Cys_rich"/>
    <property type="match status" value="1"/>
</dbReference>
<comment type="similarity">
    <text evidence="1">Belongs to the cornifelin family.</text>
</comment>
<evidence type="ECO:0000256" key="1">
    <source>
        <dbReference type="ARBA" id="ARBA00009024"/>
    </source>
</evidence>
<protein>
    <submittedName>
        <fullName evidence="3">Uncharacterized protein</fullName>
    </submittedName>
</protein>
<dbReference type="Proteomes" id="UP000749559">
    <property type="component" value="Unassembled WGS sequence"/>
</dbReference>
<dbReference type="EMBL" id="CAIIXF020000006">
    <property type="protein sequence ID" value="CAH1785696.1"/>
    <property type="molecule type" value="Genomic_DNA"/>
</dbReference>
<comment type="caution">
    <text evidence="3">The sequence shown here is derived from an EMBL/GenBank/DDBJ whole genome shotgun (WGS) entry which is preliminary data.</text>
</comment>
<evidence type="ECO:0000313" key="4">
    <source>
        <dbReference type="Proteomes" id="UP000749559"/>
    </source>
</evidence>
<feature type="region of interest" description="Disordered" evidence="2">
    <location>
        <begin position="18"/>
        <end position="44"/>
    </location>
</feature>
<dbReference type="AlphaFoldDB" id="A0A8J1UHG9"/>
<name>A0A8J1UHG9_OWEFU</name>
<sequence length="395" mass="43852">MSDTDSYYVPFRYGQTSSNVTHVNGTGLESASGSFQRPRGAGSYDNRQFVDVPGGGGSHEYSNVKKVISHQPKQLEVVTEKQYVTPEPYVTPESTLTQEQYVMQEQHVTKQSIVTKQPKLTHVTQHPNVTQPELTQQGNDFDAHKLQHGLFDCFKLCRDQKGTEKFCKICWCSPCMECSIAEDLNHSMGYSALCSLGIGSIMLRSKLREKYNIDERSGLCTDIFSVCPFYLCHVCQLRQEIDTRHGEKVTPLSPPLVADDMQAGQPREWTTGLLNCTAYADPWGRPELTNKCISTIFCAPCVEMGVADDLGENACLPCLGPVGSLALRTKLRRSHNIEGTICGDLKSVCFCYCCHVCQMSREIEAITNATKVKMMENGQVVTGQPISALMVKSTM</sequence>
<feature type="compositionally biased region" description="Polar residues" evidence="2">
    <location>
        <begin position="18"/>
        <end position="35"/>
    </location>
</feature>
<dbReference type="PANTHER" id="PTHR15907">
    <property type="entry name" value="DUF614 FAMILY PROTEIN-RELATED"/>
    <property type="match status" value="1"/>
</dbReference>
<proteinExistence type="inferred from homology"/>
<dbReference type="OrthoDB" id="1045822at2759"/>